<dbReference type="AlphaFoldDB" id="A0A417Y7R2"/>
<dbReference type="EMBL" id="QXGH01000009">
    <property type="protein sequence ID" value="RHW28494.1"/>
    <property type="molecule type" value="Genomic_DNA"/>
</dbReference>
<accession>A0A417Y7R2</accession>
<comment type="caution">
    <text evidence="1">The sequence shown here is derived from an EMBL/GenBank/DDBJ whole genome shotgun (WGS) entry which is preliminary data.</text>
</comment>
<protein>
    <submittedName>
        <fullName evidence="1">Uncharacterized protein</fullName>
    </submittedName>
</protein>
<dbReference type="RefSeq" id="WP_118921798.1">
    <property type="nucleotide sequence ID" value="NZ_QXGH01000009.1"/>
</dbReference>
<keyword evidence="2" id="KW-1185">Reference proteome</keyword>
<evidence type="ECO:0000313" key="2">
    <source>
        <dbReference type="Proteomes" id="UP000283644"/>
    </source>
</evidence>
<gene>
    <name evidence="1" type="ORF">D0Z08_01055</name>
</gene>
<proteinExistence type="predicted"/>
<dbReference type="Proteomes" id="UP000283644">
    <property type="component" value="Unassembled WGS sequence"/>
</dbReference>
<organism evidence="1 2">
    <name type="scientific">Nocardioides immobilis</name>
    <dbReference type="NCBI Taxonomy" id="2049295"/>
    <lineage>
        <taxon>Bacteria</taxon>
        <taxon>Bacillati</taxon>
        <taxon>Actinomycetota</taxon>
        <taxon>Actinomycetes</taxon>
        <taxon>Propionibacteriales</taxon>
        <taxon>Nocardioidaceae</taxon>
        <taxon>Nocardioides</taxon>
    </lineage>
</organism>
<name>A0A417Y7R2_9ACTN</name>
<evidence type="ECO:0000313" key="1">
    <source>
        <dbReference type="EMBL" id="RHW28494.1"/>
    </source>
</evidence>
<sequence length="296" mass="32731">MAVQASEFASRFPHYFDPTDGSVATSTPASVVWSAFPARLMPLGMSTRWRIADSSRDEQDEYCEWHVERDSSERITAVVFTTEMPEYWAHLAETDAASLVSLYQDLVSADVTERDLIQGDQYLRDNPWNGSDSPGITHLRQGSNTLLAAIKLVADSTIQRFRDGHRVEDRRELVECGQLGDPRRNSDPQIADIINDTVHLGRAVSLAHPFGIYLDGIHSAGIEAPDGADTASFWTVERGEPGHAVRARFAVPPNTNLTVDGRPLMFGSQIADRVRIRVDVLTRPSSAAQLQRECGA</sequence>
<dbReference type="OrthoDB" id="226361at2"/>
<reference evidence="1 2" key="1">
    <citation type="submission" date="2018-09" db="EMBL/GenBank/DDBJ databases">
        <title>Genome sequencing of Nocardioides immobilis CCTCC AB 2017083 for comparison to Nocardioides silvaticus.</title>
        <authorList>
            <person name="Li C."/>
            <person name="Wang G."/>
        </authorList>
    </citation>
    <scope>NUCLEOTIDE SEQUENCE [LARGE SCALE GENOMIC DNA]</scope>
    <source>
        <strain evidence="1 2">CCTCC AB 2017083</strain>
    </source>
</reference>